<accession>A0ACB9IWH3</accession>
<comment type="caution">
    <text evidence="1">The sequence shown here is derived from an EMBL/GenBank/DDBJ whole genome shotgun (WGS) entry which is preliminary data.</text>
</comment>
<gene>
    <name evidence="1" type="ORF">L1987_16884</name>
</gene>
<reference evidence="2" key="1">
    <citation type="journal article" date="2022" name="Mol. Ecol. Resour.">
        <title>The genomes of chicory, endive, great burdock and yacon provide insights into Asteraceae palaeo-polyploidization history and plant inulin production.</title>
        <authorList>
            <person name="Fan W."/>
            <person name="Wang S."/>
            <person name="Wang H."/>
            <person name="Wang A."/>
            <person name="Jiang F."/>
            <person name="Liu H."/>
            <person name="Zhao H."/>
            <person name="Xu D."/>
            <person name="Zhang Y."/>
        </authorList>
    </citation>
    <scope>NUCLEOTIDE SEQUENCE [LARGE SCALE GENOMIC DNA]</scope>
    <source>
        <strain evidence="2">cv. Yunnan</strain>
    </source>
</reference>
<evidence type="ECO:0000313" key="1">
    <source>
        <dbReference type="EMBL" id="KAI3812177.1"/>
    </source>
</evidence>
<reference evidence="1 2" key="2">
    <citation type="journal article" date="2022" name="Mol. Ecol. Resour.">
        <title>The genomes of chicory, endive, great burdock and yacon provide insights into Asteraceae paleo-polyploidization history and plant inulin production.</title>
        <authorList>
            <person name="Fan W."/>
            <person name="Wang S."/>
            <person name="Wang H."/>
            <person name="Wang A."/>
            <person name="Jiang F."/>
            <person name="Liu H."/>
            <person name="Zhao H."/>
            <person name="Xu D."/>
            <person name="Zhang Y."/>
        </authorList>
    </citation>
    <scope>NUCLEOTIDE SEQUENCE [LARGE SCALE GENOMIC DNA]</scope>
    <source>
        <strain evidence="2">cv. Yunnan</strain>
        <tissue evidence="1">Leaves</tissue>
    </source>
</reference>
<keyword evidence="2" id="KW-1185">Reference proteome</keyword>
<name>A0ACB9IWH3_9ASTR</name>
<sequence length="72" mass="8081">MKNHVALTAYSAMERTDGDLLKILLTGRCRDWLKAYIMTAIVDFKPRAAPADNIQDIGDWIHAIITAAKHDD</sequence>
<organism evidence="1 2">
    <name type="scientific">Smallanthus sonchifolius</name>
    <dbReference type="NCBI Taxonomy" id="185202"/>
    <lineage>
        <taxon>Eukaryota</taxon>
        <taxon>Viridiplantae</taxon>
        <taxon>Streptophyta</taxon>
        <taxon>Embryophyta</taxon>
        <taxon>Tracheophyta</taxon>
        <taxon>Spermatophyta</taxon>
        <taxon>Magnoliopsida</taxon>
        <taxon>eudicotyledons</taxon>
        <taxon>Gunneridae</taxon>
        <taxon>Pentapetalae</taxon>
        <taxon>asterids</taxon>
        <taxon>campanulids</taxon>
        <taxon>Asterales</taxon>
        <taxon>Asteraceae</taxon>
        <taxon>Asteroideae</taxon>
        <taxon>Heliantheae alliance</taxon>
        <taxon>Millerieae</taxon>
        <taxon>Smallanthus</taxon>
    </lineage>
</organism>
<proteinExistence type="predicted"/>
<protein>
    <submittedName>
        <fullName evidence="1">Uncharacterized protein</fullName>
    </submittedName>
</protein>
<dbReference type="Proteomes" id="UP001056120">
    <property type="component" value="Linkage Group LG06"/>
</dbReference>
<evidence type="ECO:0000313" key="2">
    <source>
        <dbReference type="Proteomes" id="UP001056120"/>
    </source>
</evidence>
<dbReference type="EMBL" id="CM042023">
    <property type="protein sequence ID" value="KAI3812177.1"/>
    <property type="molecule type" value="Genomic_DNA"/>
</dbReference>